<dbReference type="InterPro" id="IPR013083">
    <property type="entry name" value="Znf_RING/FYVE/PHD"/>
</dbReference>
<feature type="region of interest" description="Disordered" evidence="5">
    <location>
        <begin position="306"/>
        <end position="331"/>
    </location>
</feature>
<reference evidence="7" key="1">
    <citation type="submission" date="2022-07" db="EMBL/GenBank/DDBJ databases">
        <title>Phylogenomic reconstructions and comparative analyses of Kickxellomycotina fungi.</title>
        <authorList>
            <person name="Reynolds N.K."/>
            <person name="Stajich J.E."/>
            <person name="Barry K."/>
            <person name="Grigoriev I.V."/>
            <person name="Crous P."/>
            <person name="Smith M.E."/>
        </authorList>
    </citation>
    <scope>NUCLEOTIDE SEQUENCE</scope>
    <source>
        <strain evidence="7">RSA 861</strain>
    </source>
</reference>
<evidence type="ECO:0000256" key="1">
    <source>
        <dbReference type="ARBA" id="ARBA00022723"/>
    </source>
</evidence>
<protein>
    <submittedName>
        <fullName evidence="7">Positive regulation of toll-like receptor 2 signaling pathway</fullName>
        <ecNumber evidence="7">2.3.2.27</ecNumber>
    </submittedName>
</protein>
<dbReference type="OrthoDB" id="8062037at2759"/>
<proteinExistence type="predicted"/>
<feature type="region of interest" description="Disordered" evidence="5">
    <location>
        <begin position="96"/>
        <end position="157"/>
    </location>
</feature>
<keyword evidence="1" id="KW-0479">Metal-binding</keyword>
<dbReference type="GO" id="GO:0061630">
    <property type="term" value="F:ubiquitin protein ligase activity"/>
    <property type="evidence" value="ECO:0007669"/>
    <property type="project" value="UniProtKB-EC"/>
</dbReference>
<feature type="compositionally biased region" description="Low complexity" evidence="5">
    <location>
        <begin position="53"/>
        <end position="70"/>
    </location>
</feature>
<dbReference type="Gene3D" id="3.30.40.10">
    <property type="entry name" value="Zinc/RING finger domain, C3HC4 (zinc finger)"/>
    <property type="match status" value="2"/>
</dbReference>
<organism evidence="7 8">
    <name type="scientific">Tieghemiomyces parasiticus</name>
    <dbReference type="NCBI Taxonomy" id="78921"/>
    <lineage>
        <taxon>Eukaryota</taxon>
        <taxon>Fungi</taxon>
        <taxon>Fungi incertae sedis</taxon>
        <taxon>Zoopagomycota</taxon>
        <taxon>Kickxellomycotina</taxon>
        <taxon>Dimargaritomycetes</taxon>
        <taxon>Dimargaritales</taxon>
        <taxon>Dimargaritaceae</taxon>
        <taxon>Tieghemiomyces</taxon>
    </lineage>
</organism>
<evidence type="ECO:0000256" key="4">
    <source>
        <dbReference type="PROSITE-ProRule" id="PRU00175"/>
    </source>
</evidence>
<dbReference type="Pfam" id="PF13639">
    <property type="entry name" value="zf-RING_2"/>
    <property type="match status" value="1"/>
</dbReference>
<name>A0A9W8DSX6_9FUNG</name>
<keyword evidence="8" id="KW-1185">Reference proteome</keyword>
<keyword evidence="7" id="KW-0808">Transferase</keyword>
<feature type="compositionally biased region" description="Low complexity" evidence="5">
    <location>
        <begin position="312"/>
        <end position="331"/>
    </location>
</feature>
<feature type="region of interest" description="Disordered" evidence="5">
    <location>
        <begin position="1"/>
        <end position="76"/>
    </location>
</feature>
<dbReference type="InterPro" id="IPR001841">
    <property type="entry name" value="Znf_RING"/>
</dbReference>
<dbReference type="PANTHER" id="PTHR15710">
    <property type="entry name" value="E3 UBIQUITIN-PROTEIN LIGASE PRAJA"/>
    <property type="match status" value="1"/>
</dbReference>
<gene>
    <name evidence="7" type="primary">PJA2_1</name>
    <name evidence="7" type="ORF">IWQ60_007922</name>
</gene>
<dbReference type="SUPFAM" id="SSF57850">
    <property type="entry name" value="RING/U-box"/>
    <property type="match status" value="2"/>
</dbReference>
<keyword evidence="7" id="KW-0012">Acyltransferase</keyword>
<evidence type="ECO:0000313" key="7">
    <source>
        <dbReference type="EMBL" id="KAJ1916999.1"/>
    </source>
</evidence>
<evidence type="ECO:0000256" key="2">
    <source>
        <dbReference type="ARBA" id="ARBA00022771"/>
    </source>
</evidence>
<dbReference type="Proteomes" id="UP001150569">
    <property type="component" value="Unassembled WGS sequence"/>
</dbReference>
<sequence>MERTSVPTTPPEPASPRETPNIDDSDHEPRPQAVQVASETASPHAGALEEQDSAPGNATPSPPAANTSSASPPPPPPFMFFVNLPVPAAFIRNSTRLAPTGHGPTPPTEPGSSPDAASDRSPGAQAAGPAPPDTPPSATDNGSTAGGEDTSPRPVPHMTFFFQDPRILQFLPFMLGVPPQTFFNQPFFNSEAQTIRGQPPASKAAIHDLPVLTANDLQQLRAATESGSDTLTCLICQDDLDRTGTDEPSSSNGDASLTALRRMPCKHVFHETCLFSWLAVSNTCPTCRYEIMTDNSDYNRSVERRMQERDAAAAAAAAQRPKQPAGTTAAPTPSTACCAFQASGLCECTRSDGSDMEGVEALVPSTVTLPRCNHSFHSACLRTNLRARGFHPYSTRSRTARTTTSVDTEPVGVPLRCPACRAPNVVPGEVLDSLLADPPASTANTAATVAPVDHTPSPLFFDPADLD</sequence>
<dbReference type="EC" id="2.3.2.27" evidence="7"/>
<comment type="caution">
    <text evidence="7">The sequence shown here is derived from an EMBL/GenBank/DDBJ whole genome shotgun (WGS) entry which is preliminary data.</text>
</comment>
<keyword evidence="3" id="KW-0862">Zinc</keyword>
<accession>A0A9W8DSX6</accession>
<keyword evidence="2 4" id="KW-0863">Zinc-finger</keyword>
<evidence type="ECO:0000256" key="5">
    <source>
        <dbReference type="SAM" id="MobiDB-lite"/>
    </source>
</evidence>
<evidence type="ECO:0000259" key="6">
    <source>
        <dbReference type="PROSITE" id="PS50089"/>
    </source>
</evidence>
<dbReference type="PROSITE" id="PS50089">
    <property type="entry name" value="ZF_RING_2"/>
    <property type="match status" value="1"/>
</dbReference>
<keyword evidence="7" id="KW-0675">Receptor</keyword>
<evidence type="ECO:0000313" key="8">
    <source>
        <dbReference type="Proteomes" id="UP001150569"/>
    </source>
</evidence>
<dbReference type="AlphaFoldDB" id="A0A9W8DSX6"/>
<dbReference type="SMART" id="SM00184">
    <property type="entry name" value="RING"/>
    <property type="match status" value="2"/>
</dbReference>
<evidence type="ECO:0000256" key="3">
    <source>
        <dbReference type="ARBA" id="ARBA00022833"/>
    </source>
</evidence>
<dbReference type="EMBL" id="JANBPT010000560">
    <property type="protein sequence ID" value="KAJ1916999.1"/>
    <property type="molecule type" value="Genomic_DNA"/>
</dbReference>
<dbReference type="GO" id="GO:0008270">
    <property type="term" value="F:zinc ion binding"/>
    <property type="evidence" value="ECO:0007669"/>
    <property type="project" value="UniProtKB-KW"/>
</dbReference>
<feature type="domain" description="RING-type" evidence="6">
    <location>
        <begin position="233"/>
        <end position="288"/>
    </location>
</feature>